<evidence type="ECO:0000313" key="3">
    <source>
        <dbReference type="EMBL" id="MBT8798076.1"/>
    </source>
</evidence>
<evidence type="ECO:0000256" key="1">
    <source>
        <dbReference type="ARBA" id="ARBA00022723"/>
    </source>
</evidence>
<dbReference type="Pfam" id="PF01903">
    <property type="entry name" value="CbiX"/>
    <property type="match status" value="2"/>
</dbReference>
<comment type="caution">
    <text evidence="3">The sequence shown here is derived from an EMBL/GenBank/DDBJ whole genome shotgun (WGS) entry which is preliminary data.</text>
</comment>
<dbReference type="EMBL" id="JAFLHG010000006">
    <property type="protein sequence ID" value="MBT8798076.1"/>
    <property type="molecule type" value="Genomic_DNA"/>
</dbReference>
<keyword evidence="4" id="KW-1185">Reference proteome</keyword>
<keyword evidence="2" id="KW-0456">Lyase</keyword>
<dbReference type="InterPro" id="IPR002762">
    <property type="entry name" value="CbiX-like"/>
</dbReference>
<dbReference type="CDD" id="cd03416">
    <property type="entry name" value="CbiX_SirB_N"/>
    <property type="match status" value="1"/>
</dbReference>
<dbReference type="InterPro" id="IPR050963">
    <property type="entry name" value="Sirohydro_Cobaltochel/CbiX"/>
</dbReference>
<organism evidence="3 4">
    <name type="scientific">Microbacterium flavum</name>
    <dbReference type="NCBI Taxonomy" id="415216"/>
    <lineage>
        <taxon>Bacteria</taxon>
        <taxon>Bacillati</taxon>
        <taxon>Actinomycetota</taxon>
        <taxon>Actinomycetes</taxon>
        <taxon>Micrococcales</taxon>
        <taxon>Microbacteriaceae</taxon>
        <taxon>Microbacterium</taxon>
    </lineage>
</organism>
<gene>
    <name evidence="3" type="ORF">J0P97_08330</name>
</gene>
<protein>
    <submittedName>
        <fullName evidence="3">Cobalamin biosynthesis protein CbiX</fullName>
    </submittedName>
</protein>
<sequence>MTRRLPQRPATGENGRVTALLAISHGTGDQAGQHAVATLVGAVAARLPDVVVRLGHVDVQQPDVATALAHLHAAPVALVPLLLSAGYHVHVDLRRATRDRPDVRVAPALGPDPRLVDVLVQRLQEAGWDAASSAPDDAVVLAVAGSSDERANEDCRVVARLLAERIARPVEVGFLAAAHPRLRDAVTAAQSRTARPVAVATYLLAPGYFHDLAVREAPGAIVARPLLDADAPAAALVDLVVDRFLAADPHRTASAGAQRHIEGPAAGV</sequence>
<reference evidence="3 4" key="1">
    <citation type="submission" date="2021-03" db="EMBL/GenBank/DDBJ databases">
        <title>Microbacterium pauli sp. nov., isolated from microfiltered milk.</title>
        <authorList>
            <person name="Bellassi P."/>
            <person name="Fontana A."/>
            <person name="Callegari M.L."/>
            <person name="Lorenzo M."/>
            <person name="Cappa F."/>
        </authorList>
    </citation>
    <scope>NUCLEOTIDE SEQUENCE [LARGE SCALE GENOMIC DNA]</scope>
    <source>
        <strain evidence="3 4">DSM 18909</strain>
    </source>
</reference>
<name>A0ABS5XUH6_9MICO</name>
<evidence type="ECO:0000313" key="4">
    <source>
        <dbReference type="Proteomes" id="UP000740605"/>
    </source>
</evidence>
<keyword evidence="1" id="KW-0479">Metal-binding</keyword>
<dbReference type="SUPFAM" id="SSF53800">
    <property type="entry name" value="Chelatase"/>
    <property type="match status" value="1"/>
</dbReference>
<accession>A0ABS5XUH6</accession>
<evidence type="ECO:0000256" key="2">
    <source>
        <dbReference type="ARBA" id="ARBA00023239"/>
    </source>
</evidence>
<dbReference type="Gene3D" id="3.40.50.1400">
    <property type="match status" value="2"/>
</dbReference>
<dbReference type="PANTHER" id="PTHR33542">
    <property type="entry name" value="SIROHYDROCHLORIN FERROCHELATASE, CHLOROPLASTIC"/>
    <property type="match status" value="1"/>
</dbReference>
<dbReference type="Proteomes" id="UP000740605">
    <property type="component" value="Unassembled WGS sequence"/>
</dbReference>
<proteinExistence type="predicted"/>
<dbReference type="PANTHER" id="PTHR33542:SF5">
    <property type="entry name" value="FERROCHELATASE CHE1"/>
    <property type="match status" value="1"/>
</dbReference>